<evidence type="ECO:0000313" key="3">
    <source>
        <dbReference type="Proteomes" id="UP000201737"/>
    </source>
</evidence>
<keyword evidence="3" id="KW-1185">Reference proteome</keyword>
<name>Q0IL13_NPVLS</name>
<dbReference type="Pfam" id="PF05815">
    <property type="entry name" value="AcMNPV_Orf101"/>
    <property type="match status" value="1"/>
</dbReference>
<accession>Q0IL13</accession>
<dbReference type="GeneID" id="5176318"/>
<dbReference type="OrthoDB" id="7368at10239"/>
<reference evidence="2 3" key="1">
    <citation type="journal article" date="2007" name="Virus Genes">
        <title>Genome sequence of Leucania seperata nucleopolyhedrovirus.</title>
        <authorList>
            <person name="Xiao H."/>
            <person name="Qi Y."/>
        </authorList>
    </citation>
    <scope>NUCLEOTIDE SEQUENCE [LARGE SCALE GENOMIC DNA]</scope>
    <source>
        <strain evidence="2 3">AH1</strain>
    </source>
</reference>
<dbReference type="KEGG" id="vg:5176318"/>
<evidence type="ECO:0000313" key="2">
    <source>
        <dbReference type="EMBL" id="AAR28870.1"/>
    </source>
</evidence>
<dbReference type="Proteomes" id="UP000201737">
    <property type="component" value="Segment"/>
</dbReference>
<proteinExistence type="predicted"/>
<dbReference type="InterPro" id="IPR008562">
    <property type="entry name" value="AcMNPV_C42"/>
</dbReference>
<dbReference type="RefSeq" id="YP_758403.1">
    <property type="nucleotide sequence ID" value="NC_008348.1"/>
</dbReference>
<reference evidence="2 3" key="2">
    <citation type="journal article" date="2007" name="Virus Res.">
        <title>P13 of Leucania separata multiple nuclear polyhedrosis virus affected the polyhedra and budded virions yields of AcMNPV.</title>
        <authorList>
            <person name="Du E.Q."/>
            <person name="Yan F."/>
            <person name="Jin W.X."/>
            <person name="Lu N."/>
            <person name="Xiao H.Z."/>
            <person name="Lu S.Y."/>
            <person name="Qi Y.P."/>
        </authorList>
    </citation>
    <scope>NUCLEOTIDE SEQUENCE [LARGE SCALE GENOMIC DNA]</scope>
    <source>
        <strain evidence="2 3">AH1</strain>
    </source>
</reference>
<organism evidence="2 3">
    <name type="scientific">Leucania separata nucleopolyhedrovirus</name>
    <name type="common">LsNPV</name>
    <dbReference type="NCBI Taxonomy" id="1307956"/>
    <lineage>
        <taxon>Viruses</taxon>
        <taxon>Viruses incertae sedis</taxon>
        <taxon>Naldaviricetes</taxon>
        <taxon>Lefavirales</taxon>
        <taxon>Baculoviridae</taxon>
        <taxon>Alphabaculovirus</taxon>
        <taxon>Alphabaculovirus leseparatae</taxon>
    </lineage>
</organism>
<feature type="region of interest" description="Disordered" evidence="1">
    <location>
        <begin position="361"/>
        <end position="382"/>
    </location>
</feature>
<protein>
    <submittedName>
        <fullName evidence="2">ORF106</fullName>
    </submittedName>
</protein>
<organismHost>
    <name type="scientific">Lepidoptera</name>
    <name type="common">moths &amp; butterflies</name>
    <dbReference type="NCBI Taxonomy" id="7088"/>
</organismHost>
<sequence length="382" mass="42713">MSSVMLFLEIENLKNKIDKRMNMGIWPKFFPLLVDPQASIQLTIDEINDFLVTTARVSEIDRTESNVAITSQFANAIGGGGAAIVPPAAAPPPAVQPSAAAGIFNIFKQPTTQSNRSALSSADSASFQRKCQKILQYYTSAGTTSTDFKISDLVACMVFLSNSSRFRALFNLLRTSMTSDYECMPPLGDVEVQNLIDALRELTGMTAYSVNFEALRMLKVTLGKVMNYPIAKYPRVVIAETYRASHDQQTSLEELILDRYDGMKRMETQFVTLNNAKILQSTDTALIDHLLKRNLDEVPVERMFYNSVNAIFYATMENYAVSNCKFVVSDYNNIFKTVDDVKTHQKNSLFAQHSHHGTNISLQKEYSMPSSSSSSSCKRKRQ</sequence>
<dbReference type="EMBL" id="AY394490">
    <property type="protein sequence ID" value="AAR28870.1"/>
    <property type="molecule type" value="Genomic_DNA"/>
</dbReference>
<evidence type="ECO:0000256" key="1">
    <source>
        <dbReference type="SAM" id="MobiDB-lite"/>
    </source>
</evidence>